<comment type="similarity">
    <text evidence="2 10 11">Belongs to the peptidase C12 family.</text>
</comment>
<dbReference type="PROSITE" id="PS52048">
    <property type="entry name" value="UCH_DOMAIN"/>
    <property type="match status" value="1"/>
</dbReference>
<organism evidence="13">
    <name type="scientific">Mesocestoides corti</name>
    <name type="common">Flatworm</name>
    <dbReference type="NCBI Taxonomy" id="53468"/>
    <lineage>
        <taxon>Eukaryota</taxon>
        <taxon>Metazoa</taxon>
        <taxon>Spiralia</taxon>
        <taxon>Lophotrochozoa</taxon>
        <taxon>Platyhelminthes</taxon>
        <taxon>Cestoda</taxon>
        <taxon>Eucestoda</taxon>
        <taxon>Cyclophyllidea</taxon>
        <taxon>Mesocestoididae</taxon>
        <taxon>Mesocestoides</taxon>
    </lineage>
</organism>
<dbReference type="PROSITE" id="PS00140">
    <property type="entry name" value="UCH_1"/>
    <property type="match status" value="1"/>
</dbReference>
<dbReference type="InterPro" id="IPR038765">
    <property type="entry name" value="Papain-like_cys_pep_sf"/>
</dbReference>
<dbReference type="GO" id="GO:0006511">
    <property type="term" value="P:ubiquitin-dependent protein catabolic process"/>
    <property type="evidence" value="ECO:0007669"/>
    <property type="project" value="UniProtKB-UniRule"/>
</dbReference>
<protein>
    <recommendedName>
        <fullName evidence="9 11">Ubiquitin carboxyl-terminal hydrolase</fullName>
        <ecNumber evidence="3 11">3.4.19.12</ecNumber>
    </recommendedName>
</protein>
<feature type="site" description="Transition state stabilizer" evidence="10">
    <location>
        <position position="78"/>
    </location>
</feature>
<keyword evidence="5 10" id="KW-0833">Ubl conjugation pathway</keyword>
<evidence type="ECO:0000256" key="5">
    <source>
        <dbReference type="ARBA" id="ARBA00022786"/>
    </source>
</evidence>
<dbReference type="AlphaFoldDB" id="A0A5K3EMU4"/>
<dbReference type="EC" id="3.4.19.12" evidence="3 11"/>
<comment type="function">
    <text evidence="8">Ubiquitin-protein hydrolase is involved both in the processing of ubiquitin precursors and of ubiquitinated proteins. This enzyme is a thiol protease that recognizes and hydrolyzes a peptide bond at the C-terminal glycine of ubiquitin.</text>
</comment>
<dbReference type="GO" id="GO:0004843">
    <property type="term" value="F:cysteine-type deubiquitinase activity"/>
    <property type="evidence" value="ECO:0007669"/>
    <property type="project" value="UniProtKB-UniRule"/>
</dbReference>
<dbReference type="PRINTS" id="PR00707">
    <property type="entry name" value="UBCTHYDRLASE"/>
</dbReference>
<feature type="active site" description="Proton donor" evidence="10">
    <location>
        <position position="158"/>
    </location>
</feature>
<evidence type="ECO:0000256" key="2">
    <source>
        <dbReference type="ARBA" id="ARBA00009326"/>
    </source>
</evidence>
<evidence type="ECO:0000256" key="1">
    <source>
        <dbReference type="ARBA" id="ARBA00000707"/>
    </source>
</evidence>
<dbReference type="CDD" id="cd09616">
    <property type="entry name" value="Peptidase_C12_UCH_L1_L3"/>
    <property type="match status" value="1"/>
</dbReference>
<dbReference type="GO" id="GO:0016579">
    <property type="term" value="P:protein deubiquitination"/>
    <property type="evidence" value="ECO:0007669"/>
    <property type="project" value="TreeGrafter"/>
</dbReference>
<dbReference type="SUPFAM" id="SSF54001">
    <property type="entry name" value="Cysteine proteinases"/>
    <property type="match status" value="1"/>
</dbReference>
<dbReference type="Gene3D" id="3.40.532.10">
    <property type="entry name" value="Peptidase C12, ubiquitin carboxyl-terminal hydrolase"/>
    <property type="match status" value="1"/>
</dbReference>
<dbReference type="Pfam" id="PF01088">
    <property type="entry name" value="Peptidase_C12"/>
    <property type="match status" value="1"/>
</dbReference>
<evidence type="ECO:0000256" key="6">
    <source>
        <dbReference type="ARBA" id="ARBA00022801"/>
    </source>
</evidence>
<evidence type="ECO:0000256" key="3">
    <source>
        <dbReference type="ARBA" id="ARBA00012759"/>
    </source>
</evidence>
<dbReference type="GO" id="GO:0005737">
    <property type="term" value="C:cytoplasm"/>
    <property type="evidence" value="ECO:0007669"/>
    <property type="project" value="TreeGrafter"/>
</dbReference>
<dbReference type="WBParaSite" id="MCU_001355-RA">
    <property type="protein sequence ID" value="MCU_001355-RA"/>
    <property type="gene ID" value="MCU_001355"/>
</dbReference>
<name>A0A5K3EMU4_MESCO</name>
<evidence type="ECO:0000256" key="10">
    <source>
        <dbReference type="PROSITE-ProRule" id="PRU01393"/>
    </source>
</evidence>
<evidence type="ECO:0000256" key="7">
    <source>
        <dbReference type="ARBA" id="ARBA00022807"/>
    </source>
</evidence>
<dbReference type="FunFam" id="3.40.532.10:FF:000006">
    <property type="entry name" value="Ubiquitin carboxyl-terminal hydrolase"/>
    <property type="match status" value="1"/>
</dbReference>
<keyword evidence="4 10" id="KW-0645">Protease</keyword>
<proteinExistence type="inferred from homology"/>
<dbReference type="InterPro" id="IPR036959">
    <property type="entry name" value="Peptidase_C12_UCH_sf"/>
</dbReference>
<accession>A0A5K3EMU4</accession>
<feature type="domain" description="UCH catalytic" evidence="12">
    <location>
        <begin position="2"/>
        <end position="218"/>
    </location>
</feature>
<reference evidence="13" key="1">
    <citation type="submission" date="2019-11" db="UniProtKB">
        <authorList>
            <consortium name="WormBaseParasite"/>
        </authorList>
    </citation>
    <scope>IDENTIFICATION</scope>
</reference>
<feature type="site" description="Important for enzyme activity" evidence="10">
    <location>
        <position position="173"/>
    </location>
</feature>
<feature type="active site" description="Nucleophile" evidence="10">
    <location>
        <position position="84"/>
    </location>
</feature>
<dbReference type="PANTHER" id="PTHR10589:SF17">
    <property type="entry name" value="UBIQUITIN CARBOXYL-TERMINAL HYDROLASE"/>
    <property type="match status" value="1"/>
</dbReference>
<sequence length="221" mass="24841">MRWVPLESNPDVMTKFMRELGVKEPWCFVDVFSTDPEMQALVPCPILSLLFLYPITDNSKSIGIGTVSHEEKCFFIKQTIDNACGTVAIIHALANNIDALDITDQPWLQKFLEKSRNSSPLERAELLEKEEELSEFHEDCALQGQTEAPDSSSETNLHFVAFINSGGHLLELDGRRDGPVLHGETSPETFLADACKVVDRFMQRDPEDVQFSLIALTKVEN</sequence>
<keyword evidence="7 10" id="KW-0788">Thiol protease</keyword>
<comment type="catalytic activity">
    <reaction evidence="1 10 11">
        <text>Thiol-dependent hydrolysis of ester, thioester, amide, peptide and isopeptide bonds formed by the C-terminal Gly of ubiquitin (a 76-residue protein attached to proteins as an intracellular targeting signal).</text>
        <dbReference type="EC" id="3.4.19.12"/>
    </reaction>
</comment>
<dbReference type="InterPro" id="IPR001578">
    <property type="entry name" value="Peptidase_C12_UCH"/>
</dbReference>
<dbReference type="InterPro" id="IPR057254">
    <property type="entry name" value="UCH_AS"/>
</dbReference>
<evidence type="ECO:0000256" key="11">
    <source>
        <dbReference type="RuleBase" id="RU361215"/>
    </source>
</evidence>
<evidence type="ECO:0000256" key="9">
    <source>
        <dbReference type="ARBA" id="ARBA00073226"/>
    </source>
</evidence>
<keyword evidence="6 10" id="KW-0378">Hydrolase</keyword>
<evidence type="ECO:0000259" key="12">
    <source>
        <dbReference type="PROSITE" id="PS52048"/>
    </source>
</evidence>
<evidence type="ECO:0000256" key="8">
    <source>
        <dbReference type="ARBA" id="ARBA00055560"/>
    </source>
</evidence>
<dbReference type="PANTHER" id="PTHR10589">
    <property type="entry name" value="UBIQUITIN CARBOXYL-TERMINAL HYDROLASE"/>
    <property type="match status" value="1"/>
</dbReference>
<evidence type="ECO:0000256" key="4">
    <source>
        <dbReference type="ARBA" id="ARBA00022670"/>
    </source>
</evidence>
<evidence type="ECO:0000313" key="13">
    <source>
        <dbReference type="WBParaSite" id="MCU_001355-RA"/>
    </source>
</evidence>